<keyword evidence="4" id="KW-0378">Hydrolase</keyword>
<evidence type="ECO:0000256" key="4">
    <source>
        <dbReference type="ARBA" id="ARBA00022801"/>
    </source>
</evidence>
<dbReference type="InterPro" id="IPR008969">
    <property type="entry name" value="CarboxyPept-like_regulatory"/>
</dbReference>
<proteinExistence type="inferred from homology"/>
<dbReference type="GO" id="GO:0005615">
    <property type="term" value="C:extracellular space"/>
    <property type="evidence" value="ECO:0007669"/>
    <property type="project" value="TreeGrafter"/>
</dbReference>
<dbReference type="SUPFAM" id="SSF53187">
    <property type="entry name" value="Zn-dependent exopeptidases"/>
    <property type="match status" value="1"/>
</dbReference>
<dbReference type="Pfam" id="PF13620">
    <property type="entry name" value="CarboxypepD_reg"/>
    <property type="match status" value="1"/>
</dbReference>
<dbReference type="Gene3D" id="3.40.630.10">
    <property type="entry name" value="Zn peptidases"/>
    <property type="match status" value="1"/>
</dbReference>
<dbReference type="Proteomes" id="UP000319619">
    <property type="component" value="Unassembled WGS sequence"/>
</dbReference>
<evidence type="ECO:0000256" key="6">
    <source>
        <dbReference type="ARBA" id="ARBA00023049"/>
    </source>
</evidence>
<keyword evidence="3" id="KW-0645">Protease</keyword>
<reference evidence="10 11" key="1">
    <citation type="submission" date="2017-06" db="EMBL/GenBank/DDBJ databases">
        <title>Novel microbial phyla capable of carbon fixation and sulfur reduction in deep-sea sediments.</title>
        <authorList>
            <person name="Huang J."/>
            <person name="Baker B."/>
            <person name="Wang Y."/>
        </authorList>
    </citation>
    <scope>NUCLEOTIDE SEQUENCE [LARGE SCALE GENOMIC DNA]</scope>
    <source>
        <strain evidence="10">B3_LCP</strain>
    </source>
</reference>
<dbReference type="PANTHER" id="PTHR11705">
    <property type="entry name" value="PROTEASE FAMILY M14 CARBOXYPEPTIDASE A,B"/>
    <property type="match status" value="1"/>
</dbReference>
<dbReference type="InterPro" id="IPR033810">
    <property type="entry name" value="Carboxypeptidase_T"/>
</dbReference>
<evidence type="ECO:0000256" key="2">
    <source>
        <dbReference type="ARBA" id="ARBA00005988"/>
    </source>
</evidence>
<keyword evidence="5" id="KW-0862">Zinc</keyword>
<dbReference type="SUPFAM" id="SSF49464">
    <property type="entry name" value="Carboxypeptidase regulatory domain-like"/>
    <property type="match status" value="1"/>
</dbReference>
<name>A0A532UST0_UNCL8</name>
<dbReference type="EMBL" id="NJBN01000011">
    <property type="protein sequence ID" value="TKJ37989.1"/>
    <property type="molecule type" value="Genomic_DNA"/>
</dbReference>
<protein>
    <recommendedName>
        <fullName evidence="9">Peptidase M14 domain-containing protein</fullName>
    </recommendedName>
</protein>
<evidence type="ECO:0000313" key="11">
    <source>
        <dbReference type="Proteomes" id="UP000319619"/>
    </source>
</evidence>
<organism evidence="10 11">
    <name type="scientific">candidate division LCP-89 bacterium B3_LCP</name>
    <dbReference type="NCBI Taxonomy" id="2012998"/>
    <lineage>
        <taxon>Bacteria</taxon>
        <taxon>Pseudomonadati</taxon>
        <taxon>Bacteria division LCP-89</taxon>
    </lineage>
</organism>
<comment type="similarity">
    <text evidence="2 7">Belongs to the peptidase M14 family.</text>
</comment>
<comment type="caution">
    <text evidence="10">The sequence shown here is derived from an EMBL/GenBank/DDBJ whole genome shotgun (WGS) entry which is preliminary data.</text>
</comment>
<evidence type="ECO:0000256" key="1">
    <source>
        <dbReference type="ARBA" id="ARBA00001947"/>
    </source>
</evidence>
<evidence type="ECO:0000256" key="3">
    <source>
        <dbReference type="ARBA" id="ARBA00022670"/>
    </source>
</evidence>
<comment type="cofactor">
    <cofactor evidence="1">
        <name>Zn(2+)</name>
        <dbReference type="ChEBI" id="CHEBI:29105"/>
    </cofactor>
</comment>
<dbReference type="GO" id="GO:0006508">
    <property type="term" value="P:proteolysis"/>
    <property type="evidence" value="ECO:0007669"/>
    <property type="project" value="UniProtKB-KW"/>
</dbReference>
<gene>
    <name evidence="10" type="ORF">CEE37_13595</name>
</gene>
<dbReference type="PANTHER" id="PTHR11705:SF143">
    <property type="entry name" value="SLL0236 PROTEIN"/>
    <property type="match status" value="1"/>
</dbReference>
<evidence type="ECO:0000259" key="9">
    <source>
        <dbReference type="PROSITE" id="PS52035"/>
    </source>
</evidence>
<keyword evidence="8" id="KW-0732">Signal</keyword>
<accession>A0A532UST0</accession>
<evidence type="ECO:0000313" key="10">
    <source>
        <dbReference type="EMBL" id="TKJ37989.1"/>
    </source>
</evidence>
<dbReference type="GO" id="GO:0004181">
    <property type="term" value="F:metallocarboxypeptidase activity"/>
    <property type="evidence" value="ECO:0007669"/>
    <property type="project" value="InterPro"/>
</dbReference>
<evidence type="ECO:0000256" key="8">
    <source>
        <dbReference type="SAM" id="SignalP"/>
    </source>
</evidence>
<evidence type="ECO:0000256" key="7">
    <source>
        <dbReference type="PROSITE-ProRule" id="PRU01379"/>
    </source>
</evidence>
<dbReference type="InterPro" id="IPR000834">
    <property type="entry name" value="Peptidase_M14"/>
</dbReference>
<sequence length="587" mass="66723">MGFIMKKLTFLLLIAIALPCQAQQMVGRVEISSPDEIISLRESGFSIYHDELEGVVDLVVTEADIDLLEEMGYPLSDLVPLPGGGFLDLDPEYHTYEEFSDELQQIASLYPDLTRLDSIGHATQFPRTIWSMKISDNAATEEDELALFYIGIHHACEAVGGETLLYMMNHLLENYGIDPEITSWLDNYEIFFIPLLNPDGHFAVTSGINEFWRKNARDINNNGIYYEFTGGTWWTDDHEGVDLNRNYNWYWELGGSNYIWDHDYRGTEPFSEDETQAMEVLAREQRFVCGITFHSYGEVIIYPWLFNGQPAPDQDVLDVMAIEMAQCFIKDNGSPYDYEDYNGRNGQCRNWFYGFGGALAFCVELNPYPMFLPPGSQLQERTQRYYEGAKYLLERLDGPGITGHVKDAVTGLPLAARVEIQGRISEQVRSRFTEPEYGRFTRLLNYGTYTVFAGKPGYQTVRIENVMVSGGNMTELVIELSPITLDVAEQTRSNETQKPEIRIDRTSGSLVHFTLELPQRSHIKIELFNVSGRNLGTIYEGIKEAGWPKVHYNAAHLASGMYFYKITAEGLERGGNFVDAGKMLLLK</sequence>
<dbReference type="GO" id="GO:0008270">
    <property type="term" value="F:zinc ion binding"/>
    <property type="evidence" value="ECO:0007669"/>
    <property type="project" value="InterPro"/>
</dbReference>
<feature type="chain" id="PRO_5021770550" description="Peptidase M14 domain-containing protein" evidence="8">
    <location>
        <begin position="23"/>
        <end position="587"/>
    </location>
</feature>
<dbReference type="CDD" id="cd03859">
    <property type="entry name" value="M14_CPT"/>
    <property type="match status" value="1"/>
</dbReference>
<dbReference type="Pfam" id="PF00246">
    <property type="entry name" value="Peptidase_M14"/>
    <property type="match status" value="1"/>
</dbReference>
<feature type="domain" description="Peptidase M14" evidence="9">
    <location>
        <begin position="92"/>
        <end position="396"/>
    </location>
</feature>
<evidence type="ECO:0000256" key="5">
    <source>
        <dbReference type="ARBA" id="ARBA00022833"/>
    </source>
</evidence>
<dbReference type="AlphaFoldDB" id="A0A532UST0"/>
<feature type="signal peptide" evidence="8">
    <location>
        <begin position="1"/>
        <end position="22"/>
    </location>
</feature>
<dbReference type="PROSITE" id="PS52035">
    <property type="entry name" value="PEPTIDASE_M14"/>
    <property type="match status" value="1"/>
</dbReference>
<keyword evidence="6" id="KW-0482">Metalloprotease</keyword>
<feature type="active site" description="Proton donor/acceptor" evidence="7">
    <location>
        <position position="364"/>
    </location>
</feature>
<dbReference type="SMART" id="SM00631">
    <property type="entry name" value="Zn_pept"/>
    <property type="match status" value="1"/>
</dbReference>
<dbReference type="Gene3D" id="2.60.40.1120">
    <property type="entry name" value="Carboxypeptidase-like, regulatory domain"/>
    <property type="match status" value="1"/>
</dbReference>